<proteinExistence type="predicted"/>
<dbReference type="EMBL" id="NESQ01000015">
    <property type="protein sequence ID" value="PUU83303.1"/>
    <property type="molecule type" value="Genomic_DNA"/>
</dbReference>
<evidence type="ECO:0000313" key="1">
    <source>
        <dbReference type="EMBL" id="PUU83303.1"/>
    </source>
</evidence>
<sequence length="57" mass="6484">MPFQPCTVKNPIIPLASSLSPQDMYNSRKRMPLREAFLFPSLLHAFLVPLPKAMIDN</sequence>
<comment type="caution">
    <text evidence="1">The sequence shown here is derived from an EMBL/GenBank/DDBJ whole genome shotgun (WGS) entry which is preliminary data.</text>
</comment>
<organism evidence="1 2">
    <name type="scientific">Tuber borchii</name>
    <name type="common">White truffle</name>
    <dbReference type="NCBI Taxonomy" id="42251"/>
    <lineage>
        <taxon>Eukaryota</taxon>
        <taxon>Fungi</taxon>
        <taxon>Dikarya</taxon>
        <taxon>Ascomycota</taxon>
        <taxon>Pezizomycotina</taxon>
        <taxon>Pezizomycetes</taxon>
        <taxon>Pezizales</taxon>
        <taxon>Tuberaceae</taxon>
        <taxon>Tuber</taxon>
    </lineage>
</organism>
<dbReference type="Proteomes" id="UP000244722">
    <property type="component" value="Unassembled WGS sequence"/>
</dbReference>
<gene>
    <name evidence="1" type="ORF">B9Z19DRAFT_1073018</name>
</gene>
<name>A0A2T7A6D9_TUBBO</name>
<dbReference type="AlphaFoldDB" id="A0A2T7A6D9"/>
<evidence type="ECO:0000313" key="2">
    <source>
        <dbReference type="Proteomes" id="UP000244722"/>
    </source>
</evidence>
<keyword evidence="2" id="KW-1185">Reference proteome</keyword>
<reference evidence="1 2" key="1">
    <citation type="submission" date="2017-04" db="EMBL/GenBank/DDBJ databases">
        <title>Draft genome sequence of Tuber borchii Vittad., a whitish edible truffle.</title>
        <authorList>
            <consortium name="DOE Joint Genome Institute"/>
            <person name="Murat C."/>
            <person name="Kuo A."/>
            <person name="Barry K.W."/>
            <person name="Clum A."/>
            <person name="Dockter R.B."/>
            <person name="Fauchery L."/>
            <person name="Iotti M."/>
            <person name="Kohler A."/>
            <person name="Labutti K."/>
            <person name="Lindquist E.A."/>
            <person name="Lipzen A."/>
            <person name="Ohm R.A."/>
            <person name="Wang M."/>
            <person name="Grigoriev I.V."/>
            <person name="Zambonelli A."/>
            <person name="Martin F.M."/>
        </authorList>
    </citation>
    <scope>NUCLEOTIDE SEQUENCE [LARGE SCALE GENOMIC DNA]</scope>
    <source>
        <strain evidence="1 2">Tbo3840</strain>
    </source>
</reference>
<accession>A0A2T7A6D9</accession>
<protein>
    <submittedName>
        <fullName evidence="1">Uncharacterized protein</fullName>
    </submittedName>
</protein>